<dbReference type="EMBL" id="BPLQ01015353">
    <property type="protein sequence ID" value="GIY87576.1"/>
    <property type="molecule type" value="Genomic_DNA"/>
</dbReference>
<evidence type="ECO:0000313" key="2">
    <source>
        <dbReference type="EMBL" id="GIY87576.1"/>
    </source>
</evidence>
<feature type="region of interest" description="Disordered" evidence="1">
    <location>
        <begin position="1"/>
        <end position="45"/>
    </location>
</feature>
<gene>
    <name evidence="2" type="ORF">CDAR_529921</name>
</gene>
<keyword evidence="3" id="KW-1185">Reference proteome</keyword>
<proteinExistence type="predicted"/>
<organism evidence="2 3">
    <name type="scientific">Caerostris darwini</name>
    <dbReference type="NCBI Taxonomy" id="1538125"/>
    <lineage>
        <taxon>Eukaryota</taxon>
        <taxon>Metazoa</taxon>
        <taxon>Ecdysozoa</taxon>
        <taxon>Arthropoda</taxon>
        <taxon>Chelicerata</taxon>
        <taxon>Arachnida</taxon>
        <taxon>Araneae</taxon>
        <taxon>Araneomorphae</taxon>
        <taxon>Entelegynae</taxon>
        <taxon>Araneoidea</taxon>
        <taxon>Araneidae</taxon>
        <taxon>Caerostris</taxon>
    </lineage>
</organism>
<name>A0AAV4WXF1_9ARAC</name>
<protein>
    <submittedName>
        <fullName evidence="2">Uncharacterized protein</fullName>
    </submittedName>
</protein>
<dbReference type="Proteomes" id="UP001054837">
    <property type="component" value="Unassembled WGS sequence"/>
</dbReference>
<accession>A0AAV4WXF1</accession>
<sequence length="92" mass="9877">MWLKHNSPIFAEDTGFNPGSQSDPFNQVLRDNRLGLGPEDSGPRAGYTMEPIFVSQLLSSGGMVRSREGLCSATTFSRKRAVNGFVSIAVGG</sequence>
<reference evidence="2 3" key="1">
    <citation type="submission" date="2021-06" db="EMBL/GenBank/DDBJ databases">
        <title>Caerostris darwini draft genome.</title>
        <authorList>
            <person name="Kono N."/>
            <person name="Arakawa K."/>
        </authorList>
    </citation>
    <scope>NUCLEOTIDE SEQUENCE [LARGE SCALE GENOMIC DNA]</scope>
</reference>
<evidence type="ECO:0000256" key="1">
    <source>
        <dbReference type="SAM" id="MobiDB-lite"/>
    </source>
</evidence>
<dbReference type="AlphaFoldDB" id="A0AAV4WXF1"/>
<evidence type="ECO:0000313" key="3">
    <source>
        <dbReference type="Proteomes" id="UP001054837"/>
    </source>
</evidence>
<comment type="caution">
    <text evidence="2">The sequence shown here is derived from an EMBL/GenBank/DDBJ whole genome shotgun (WGS) entry which is preliminary data.</text>
</comment>